<accession>A0A8K0WUZ3</accession>
<dbReference type="InterPro" id="IPR010371">
    <property type="entry name" value="YBR137W-like"/>
</dbReference>
<evidence type="ECO:0008006" key="3">
    <source>
        <dbReference type="Google" id="ProtNLM"/>
    </source>
</evidence>
<dbReference type="PANTHER" id="PTHR28255:SF1">
    <property type="entry name" value="UPF0303 PROTEIN YBR137W"/>
    <property type="match status" value="1"/>
</dbReference>
<dbReference type="Proteomes" id="UP000813444">
    <property type="component" value="Unassembled WGS sequence"/>
</dbReference>
<dbReference type="GO" id="GO:0072380">
    <property type="term" value="C:TRC complex"/>
    <property type="evidence" value="ECO:0007669"/>
    <property type="project" value="TreeGrafter"/>
</dbReference>
<dbReference type="InterPro" id="IPR005624">
    <property type="entry name" value="PduO/GlcC-like"/>
</dbReference>
<evidence type="ECO:0000313" key="1">
    <source>
        <dbReference type="EMBL" id="KAH7323060.1"/>
    </source>
</evidence>
<dbReference type="Pfam" id="PF03928">
    <property type="entry name" value="HbpS-like"/>
    <property type="match status" value="1"/>
</dbReference>
<dbReference type="EMBL" id="JAGPNK010000004">
    <property type="protein sequence ID" value="KAH7323060.1"/>
    <property type="molecule type" value="Genomic_DNA"/>
</dbReference>
<dbReference type="PANTHER" id="PTHR28255">
    <property type="match status" value="1"/>
</dbReference>
<sequence>MSQPILERKAAPGDILEELRDVLSNAATISPDAITSPPETVDALKADGSDSFTLAAFTVADAIDLGHRLHTRLAPLAAQGKPTLINISLASGPTLFQVATGPGVTPDNETWVARKRASVLRFGTSTWLLHCKFGGDEGLFAAKYGLGPEQAGRYAIHGGGVPIRVAGVEGVVAVVVVSGLKQHEDHGVIVDVIRKGWKQV</sequence>
<dbReference type="Gene3D" id="3.30.450.150">
    <property type="entry name" value="Haem-degrading domain"/>
    <property type="match status" value="1"/>
</dbReference>
<dbReference type="SUPFAM" id="SSF143744">
    <property type="entry name" value="GlcG-like"/>
    <property type="match status" value="1"/>
</dbReference>
<name>A0A8K0WUZ3_9HYPO</name>
<dbReference type="InterPro" id="IPR038084">
    <property type="entry name" value="PduO/GlcC-like_sf"/>
</dbReference>
<keyword evidence="2" id="KW-1185">Reference proteome</keyword>
<comment type="caution">
    <text evidence="1">The sequence shown here is derived from an EMBL/GenBank/DDBJ whole genome shotgun (WGS) entry which is preliminary data.</text>
</comment>
<dbReference type="OrthoDB" id="2209940at2759"/>
<dbReference type="AlphaFoldDB" id="A0A8K0WUZ3"/>
<protein>
    <recommendedName>
        <fullName evidence="3">DUF967 domain protein</fullName>
    </recommendedName>
</protein>
<proteinExistence type="predicted"/>
<reference evidence="1" key="1">
    <citation type="journal article" date="2021" name="Nat. Commun.">
        <title>Genetic determinants of endophytism in the Arabidopsis root mycobiome.</title>
        <authorList>
            <person name="Mesny F."/>
            <person name="Miyauchi S."/>
            <person name="Thiergart T."/>
            <person name="Pickel B."/>
            <person name="Atanasova L."/>
            <person name="Karlsson M."/>
            <person name="Huettel B."/>
            <person name="Barry K.W."/>
            <person name="Haridas S."/>
            <person name="Chen C."/>
            <person name="Bauer D."/>
            <person name="Andreopoulos W."/>
            <person name="Pangilinan J."/>
            <person name="LaButti K."/>
            <person name="Riley R."/>
            <person name="Lipzen A."/>
            <person name="Clum A."/>
            <person name="Drula E."/>
            <person name="Henrissat B."/>
            <person name="Kohler A."/>
            <person name="Grigoriev I.V."/>
            <person name="Martin F.M."/>
            <person name="Hacquard S."/>
        </authorList>
    </citation>
    <scope>NUCLEOTIDE SEQUENCE</scope>
    <source>
        <strain evidence="1">MPI-CAGE-CH-0235</strain>
    </source>
</reference>
<dbReference type="GO" id="GO:0006620">
    <property type="term" value="P:post-translational protein targeting to endoplasmic reticulum membrane"/>
    <property type="evidence" value="ECO:0007669"/>
    <property type="project" value="TreeGrafter"/>
</dbReference>
<gene>
    <name evidence="1" type="ORF">B0I35DRAFT_476952</name>
</gene>
<evidence type="ECO:0000313" key="2">
    <source>
        <dbReference type="Proteomes" id="UP000813444"/>
    </source>
</evidence>
<organism evidence="1 2">
    <name type="scientific">Stachybotrys elegans</name>
    <dbReference type="NCBI Taxonomy" id="80388"/>
    <lineage>
        <taxon>Eukaryota</taxon>
        <taxon>Fungi</taxon>
        <taxon>Dikarya</taxon>
        <taxon>Ascomycota</taxon>
        <taxon>Pezizomycotina</taxon>
        <taxon>Sordariomycetes</taxon>
        <taxon>Hypocreomycetidae</taxon>
        <taxon>Hypocreales</taxon>
        <taxon>Stachybotryaceae</taxon>
        <taxon>Stachybotrys</taxon>
    </lineage>
</organism>